<proteinExistence type="predicted"/>
<evidence type="ECO:0000256" key="1">
    <source>
        <dbReference type="SAM" id="Phobius"/>
    </source>
</evidence>
<name>A0A224XR07_9HEMI</name>
<organism evidence="2">
    <name type="scientific">Panstrongylus lignarius</name>
    <dbReference type="NCBI Taxonomy" id="156445"/>
    <lineage>
        <taxon>Eukaryota</taxon>
        <taxon>Metazoa</taxon>
        <taxon>Ecdysozoa</taxon>
        <taxon>Arthropoda</taxon>
        <taxon>Hexapoda</taxon>
        <taxon>Insecta</taxon>
        <taxon>Pterygota</taxon>
        <taxon>Neoptera</taxon>
        <taxon>Paraneoptera</taxon>
        <taxon>Hemiptera</taxon>
        <taxon>Heteroptera</taxon>
        <taxon>Panheteroptera</taxon>
        <taxon>Cimicomorpha</taxon>
        <taxon>Reduviidae</taxon>
        <taxon>Triatominae</taxon>
        <taxon>Panstrongylus</taxon>
    </lineage>
</organism>
<keyword evidence="1" id="KW-0472">Membrane</keyword>
<reference evidence="2" key="1">
    <citation type="journal article" date="2018" name="PLoS Negl. Trop. Dis.">
        <title>An insight into the salivary gland and fat body transcriptome of Panstrongylus lignarius (Hemiptera: Heteroptera), the main vector of Chagas disease in Peru.</title>
        <authorList>
            <person name="Nevoa J.C."/>
            <person name="Mendes M.T."/>
            <person name="da Silva M.V."/>
            <person name="Soares S.C."/>
            <person name="Oliveira C.J.F."/>
            <person name="Ribeiro J.M.C."/>
        </authorList>
    </citation>
    <scope>NUCLEOTIDE SEQUENCE</scope>
</reference>
<protein>
    <submittedName>
        <fullName evidence="2">Uncharacterized protein</fullName>
    </submittedName>
</protein>
<sequence>MYPEHMIGSSGSIPLITYILVFSMIARRFGLSDAHNIVHTSRLSNLPPLSRLPSHSTIVKMPVLSITEIRVELQLIARLCGLDDNAYLWTSATCGKE</sequence>
<dbReference type="AlphaFoldDB" id="A0A224XR07"/>
<dbReference type="EMBL" id="GFTR01001489">
    <property type="protein sequence ID" value="JAW14937.1"/>
    <property type="molecule type" value="Transcribed_RNA"/>
</dbReference>
<accession>A0A224XR07</accession>
<feature type="transmembrane region" description="Helical" evidence="1">
    <location>
        <begin position="6"/>
        <end position="26"/>
    </location>
</feature>
<evidence type="ECO:0000313" key="2">
    <source>
        <dbReference type="EMBL" id="JAW14937.1"/>
    </source>
</evidence>
<keyword evidence="1" id="KW-1133">Transmembrane helix</keyword>
<keyword evidence="1" id="KW-0812">Transmembrane</keyword>